<evidence type="ECO:0000313" key="2">
    <source>
        <dbReference type="EMBL" id="TDL84163.1"/>
    </source>
</evidence>
<proteinExistence type="predicted"/>
<dbReference type="Proteomes" id="UP000295701">
    <property type="component" value="Unassembled WGS sequence"/>
</dbReference>
<reference evidence="2 3" key="1">
    <citation type="submission" date="2019-03" db="EMBL/GenBank/DDBJ databases">
        <title>Primorskyibacter sp. SS33 isolated from sediments.</title>
        <authorList>
            <person name="Xunke S."/>
        </authorList>
    </citation>
    <scope>NUCLEOTIDE SEQUENCE [LARGE SCALE GENOMIC DNA]</scope>
    <source>
        <strain evidence="2 3">SS33</strain>
    </source>
</reference>
<name>A0A4R6AR13_9RHOB</name>
<comment type="caution">
    <text evidence="2">The sequence shown here is derived from an EMBL/GenBank/DDBJ whole genome shotgun (WGS) entry which is preliminary data.</text>
</comment>
<dbReference type="OrthoDB" id="7161641at2"/>
<keyword evidence="3" id="KW-1185">Reference proteome</keyword>
<dbReference type="AlphaFoldDB" id="A0A4R6AR13"/>
<sequence>MRADHPRPSPRRTWRQRHVAALRVTLGLALGMALGVAAIVAALALSETRLTVPPRLTDRIEARIDARLAGMAVELGAIEIGIDRSFKPRLWLGGVGLRAADGTRIAGFGDVGVAFSPRAALSGRIAPRVLRVSRAELLVRRDADGAFELRFGGGGTFRADSPAAILAAAEALLDRPPLDLIDEIALAHLAVAFEDAASGRVWQVTGGAASLTRDAAGLRLGMEAEIFNGSDDLARLDLSLETAARDDGARLGLRLEGFAARDLGDLVPALRGRMPLDAPISGALDARLDASGAMGALSGRLDLGAGRVTPGGAAPLPFEAADLAFSYDPAAERIEIEALRLRARAAEADITGRVYLRDRVAGVPRAVVAQIALEWLRLAPGLFPEALEAAGGLADLRISFDPFTLTLGQAALPDPGGDPARTIRARGRVTAGPDGWEGGLDLTAEALSVARLPGVWPLPAAPRARDWVARNLVSGEARDLTVALRRAPGARDIATGISFAFHAAEARAVGFLPPITGGAGYFTLGEDRLALRLDAGTMTPPGGEPVALGGSTFAIPDTRARPARGEIALAAAGPVGSILALLDAEPMSLLTRAGRGPDLATGRAELAATVSVPLRPNPPGAAIEIAASGDLFDIRSERAMPGRVLTAERLRLAVGDGALSLSGAMEVEGVPFTGSFRTAFAGPERGTGRVAGRVALSPEGLARFGVGLPPGLVTGRGEGDLTIELRRDRPPRLTLETDLRGIGMRIAGVNWAKRPDEGGRLRLEGRLGESPRFDTFALDAPALSARGRVTFAPGPSFRALRLDRVVLGDWLDAPVTIEARAGGPPAIRVPGGSIDLRRADLGKAGGGGGGDGGSGRGPVVLALDRLQLTDTVALTPARVEIAPGAALQGTFRGKVNGGVEIDGQLEGGAQGTAIRITSRSAGAVLRDAGLLSNLRGGAMEIVLRPTGIRGAYDGRVSVDTIVLRDAPAIAELLAAISVVGLVDQLQGQGIIFDRVEAEFRLTPDLVTIYRSSATGRSMGLSVDGSFDPRRKLMDLQGVLSPLYLVNRIGAIFTRRGEGLFGVNFTLRGPVDRPQVAANPLSILTPGMFREIFRRPPPERPGN</sequence>
<keyword evidence="1" id="KW-0472">Membrane</keyword>
<gene>
    <name evidence="2" type="ORF">E2L08_01450</name>
</gene>
<evidence type="ECO:0000313" key="3">
    <source>
        <dbReference type="Proteomes" id="UP000295701"/>
    </source>
</evidence>
<accession>A0A4R6AR13</accession>
<organism evidence="2 3">
    <name type="scientific">Palleronia sediminis</name>
    <dbReference type="NCBI Taxonomy" id="2547833"/>
    <lineage>
        <taxon>Bacteria</taxon>
        <taxon>Pseudomonadati</taxon>
        <taxon>Pseudomonadota</taxon>
        <taxon>Alphaproteobacteria</taxon>
        <taxon>Rhodobacterales</taxon>
        <taxon>Roseobacteraceae</taxon>
        <taxon>Palleronia</taxon>
    </lineage>
</organism>
<keyword evidence="1" id="KW-1133">Transmembrane helix</keyword>
<keyword evidence="1" id="KW-0812">Transmembrane</keyword>
<protein>
    <submittedName>
        <fullName evidence="2">Uncharacterized protein</fullName>
    </submittedName>
</protein>
<evidence type="ECO:0000256" key="1">
    <source>
        <dbReference type="SAM" id="Phobius"/>
    </source>
</evidence>
<feature type="transmembrane region" description="Helical" evidence="1">
    <location>
        <begin position="21"/>
        <end position="45"/>
    </location>
</feature>
<dbReference type="EMBL" id="SNAA01000001">
    <property type="protein sequence ID" value="TDL84163.1"/>
    <property type="molecule type" value="Genomic_DNA"/>
</dbReference>
<dbReference type="RefSeq" id="WP_133395262.1">
    <property type="nucleotide sequence ID" value="NZ_SNAA01000001.1"/>
</dbReference>